<accession>A0A9X0MKA7</accession>
<reference evidence="1 2" key="1">
    <citation type="submission" date="2015-12" db="EMBL/GenBank/DDBJ databases">
        <title>Bacillus cereus Group isolate.</title>
        <authorList>
            <person name="Kovac J."/>
        </authorList>
    </citation>
    <scope>NUCLEOTIDE SEQUENCE [LARGE SCALE GENOMIC DNA]</scope>
    <source>
        <strain evidence="1 2">FSL K6-0073</strain>
    </source>
</reference>
<dbReference type="AlphaFoldDB" id="A0A9X0MKA7"/>
<organism evidence="1 2">
    <name type="scientific">Bacillus cereus</name>
    <dbReference type="NCBI Taxonomy" id="1396"/>
    <lineage>
        <taxon>Bacteria</taxon>
        <taxon>Bacillati</taxon>
        <taxon>Bacillota</taxon>
        <taxon>Bacilli</taxon>
        <taxon>Bacillales</taxon>
        <taxon>Bacillaceae</taxon>
        <taxon>Bacillus</taxon>
        <taxon>Bacillus cereus group</taxon>
    </lineage>
</organism>
<evidence type="ECO:0000313" key="2">
    <source>
        <dbReference type="Proteomes" id="UP000075476"/>
    </source>
</evidence>
<dbReference type="Proteomes" id="UP000075476">
    <property type="component" value="Unassembled WGS sequence"/>
</dbReference>
<dbReference type="EMBL" id="LOMO01000001">
    <property type="protein sequence ID" value="KXY51235.1"/>
    <property type="molecule type" value="Genomic_DNA"/>
</dbReference>
<name>A0A9X0MKA7_BACCE</name>
<gene>
    <name evidence="1" type="ORF">AT268_32610</name>
</gene>
<dbReference type="RefSeq" id="WP_061662572.1">
    <property type="nucleotide sequence ID" value="NZ_LOMO01000001.1"/>
</dbReference>
<dbReference type="Pfam" id="PF22397">
    <property type="entry name" value="NADAR-DarT1"/>
    <property type="match status" value="1"/>
</dbReference>
<proteinExistence type="predicted"/>
<comment type="caution">
    <text evidence="1">The sequence shown here is derived from an EMBL/GenBank/DDBJ whole genome shotgun (WGS) entry which is preliminary data.</text>
</comment>
<dbReference type="InterPro" id="IPR053913">
    <property type="entry name" value="NADAR-DarT1"/>
</dbReference>
<protein>
    <submittedName>
        <fullName evidence="1">Uncharacterized protein</fullName>
    </submittedName>
</protein>
<evidence type="ECO:0000313" key="1">
    <source>
        <dbReference type="EMBL" id="KXY51235.1"/>
    </source>
</evidence>
<sequence>MTVFYGIELVEESGVINELGKFKDIFPAIFTEEDVMEGTAKMDIEKAKELLMFVIGREKVEKKILREIENVGILRGADVSPNILQIRKLNVLECSTKGDKRFSALSAKVSVHDVFDTIENHYQKSKVFQDESGSYYTCKKWENAKGKKPVACKIGNTILSIEYLSMFYELLWYKYLKSNEYLEEVLAKFDEYHDMFKSKKSMVCQADTIREYMKNENDEWYVKDERGKALLEKCKPLNQALRIGKSDDKFKDIQIEVR</sequence>